<comment type="caution">
    <text evidence="3">The sequence shown here is derived from an EMBL/GenBank/DDBJ whole genome shotgun (WGS) entry which is preliminary data.</text>
</comment>
<keyword evidence="4" id="KW-1185">Reference proteome</keyword>
<name>A0ABV4UR39_9MICC</name>
<feature type="compositionally biased region" description="Polar residues" evidence="1">
    <location>
        <begin position="87"/>
        <end position="96"/>
    </location>
</feature>
<accession>A0ABV4UR39</accession>
<dbReference type="EMBL" id="JBHDLJ010000013">
    <property type="protein sequence ID" value="MFB0835701.1"/>
    <property type="molecule type" value="Genomic_DNA"/>
</dbReference>
<feature type="region of interest" description="Disordered" evidence="1">
    <location>
        <begin position="87"/>
        <end position="111"/>
    </location>
</feature>
<keyword evidence="2" id="KW-0732">Signal</keyword>
<gene>
    <name evidence="3" type="ORF">ACETWP_14005</name>
</gene>
<reference evidence="3 4" key="1">
    <citation type="submission" date="2024-09" db="EMBL/GenBank/DDBJ databases">
        <authorList>
            <person name="Salinas-Garcia M.A."/>
            <person name="Prieme A."/>
        </authorList>
    </citation>
    <scope>NUCLEOTIDE SEQUENCE [LARGE SCALE GENOMIC DNA]</scope>
    <source>
        <strain evidence="3 4">DSM 21081</strain>
    </source>
</reference>
<sequence length="368" mass="38207">MNVSTLGRKTAALLAGASIALGIGLAGAPAHAAAPVPPSPVVLNVDPLFLPEDIAKYTPGDPAEYAVHGVHGMWFSLCEDQTIRTTDSRSGATSCGSDEIDPGTKKRTGVTSWNKKTGPYFTITNGNTKEFYTFATGLQPDTSALRAADVAAATIAAKGSTGQIAEAAGVKARTAAFAAFEKRDYYAEARKASYPAAKAAAIAAAKKAGAAAKASKTTKAKADAAGKRASTSKYAIGAAKSSGYRAGTAAAKKVKGTAAKKAAYAKAYKAAYDAVIRGIYRDAYNDVADHAYGVAYSHTHRVTYYREIAARTSKLYKATYAAAQQKAEAAHGIAYKAAYAKAYPVEYAKHLAALTNVTDAKLAAWPKP</sequence>
<protein>
    <submittedName>
        <fullName evidence="3">Uncharacterized protein</fullName>
    </submittedName>
</protein>
<evidence type="ECO:0000256" key="1">
    <source>
        <dbReference type="SAM" id="MobiDB-lite"/>
    </source>
</evidence>
<feature type="signal peptide" evidence="2">
    <location>
        <begin position="1"/>
        <end position="32"/>
    </location>
</feature>
<evidence type="ECO:0000256" key="2">
    <source>
        <dbReference type="SAM" id="SignalP"/>
    </source>
</evidence>
<proteinExistence type="predicted"/>
<organism evidence="3 4">
    <name type="scientific">Arthrobacter halodurans</name>
    <dbReference type="NCBI Taxonomy" id="516699"/>
    <lineage>
        <taxon>Bacteria</taxon>
        <taxon>Bacillati</taxon>
        <taxon>Actinomycetota</taxon>
        <taxon>Actinomycetes</taxon>
        <taxon>Micrococcales</taxon>
        <taxon>Micrococcaceae</taxon>
        <taxon>Arthrobacter</taxon>
    </lineage>
</organism>
<dbReference type="RefSeq" id="WP_373972878.1">
    <property type="nucleotide sequence ID" value="NZ_JBHDLJ010000013.1"/>
</dbReference>
<evidence type="ECO:0000313" key="3">
    <source>
        <dbReference type="EMBL" id="MFB0835701.1"/>
    </source>
</evidence>
<evidence type="ECO:0000313" key="4">
    <source>
        <dbReference type="Proteomes" id="UP001575652"/>
    </source>
</evidence>
<feature type="chain" id="PRO_5045336261" evidence="2">
    <location>
        <begin position="33"/>
        <end position="368"/>
    </location>
</feature>
<dbReference type="Proteomes" id="UP001575652">
    <property type="component" value="Unassembled WGS sequence"/>
</dbReference>